<feature type="transmembrane region" description="Helical" evidence="1">
    <location>
        <begin position="9"/>
        <end position="27"/>
    </location>
</feature>
<keyword evidence="1" id="KW-0472">Membrane</keyword>
<protein>
    <recommendedName>
        <fullName evidence="4">Sugar transporter</fullName>
    </recommendedName>
</protein>
<feature type="transmembrane region" description="Helical" evidence="1">
    <location>
        <begin position="90"/>
        <end position="109"/>
    </location>
</feature>
<feature type="transmembrane region" description="Helical" evidence="1">
    <location>
        <begin position="67"/>
        <end position="85"/>
    </location>
</feature>
<keyword evidence="3" id="KW-1185">Reference proteome</keyword>
<evidence type="ECO:0000313" key="2">
    <source>
        <dbReference type="EMBL" id="WFL77956.1"/>
    </source>
</evidence>
<dbReference type="Proteomes" id="UP001215827">
    <property type="component" value="Chromosome"/>
</dbReference>
<accession>A0ABY8FX26</accession>
<gene>
    <name evidence="2" type="ORF">P7228_02500</name>
</gene>
<evidence type="ECO:0008006" key="4">
    <source>
        <dbReference type="Google" id="ProtNLM"/>
    </source>
</evidence>
<sequence length="150" mass="16746">MNLTPNTPWHLWVVGVLSLIWNGFGGWDYTQTQLQNREYIASMTEPMGISVDEAIAYYTAFPAWADALWALGVWGSVAGSLLLLLRNRFAFHAFVLSLVGLIGGMYYQFANPMPGLTDTTIPMVFSLVIFAIIAALIYYSKRMTARGVLR</sequence>
<evidence type="ECO:0000256" key="1">
    <source>
        <dbReference type="SAM" id="Phobius"/>
    </source>
</evidence>
<feature type="transmembrane region" description="Helical" evidence="1">
    <location>
        <begin position="121"/>
        <end position="140"/>
    </location>
</feature>
<organism evidence="2 3">
    <name type="scientific">Altererythrobacter arenosus</name>
    <dbReference type="NCBI Taxonomy" id="3032592"/>
    <lineage>
        <taxon>Bacteria</taxon>
        <taxon>Pseudomonadati</taxon>
        <taxon>Pseudomonadota</taxon>
        <taxon>Alphaproteobacteria</taxon>
        <taxon>Sphingomonadales</taxon>
        <taxon>Erythrobacteraceae</taxon>
        <taxon>Altererythrobacter</taxon>
    </lineage>
</organism>
<keyword evidence="1" id="KW-0812">Transmembrane</keyword>
<name>A0ABY8FX26_9SPHN</name>
<keyword evidence="1" id="KW-1133">Transmembrane helix</keyword>
<evidence type="ECO:0000313" key="3">
    <source>
        <dbReference type="Proteomes" id="UP001215827"/>
    </source>
</evidence>
<dbReference type="EMBL" id="CP121106">
    <property type="protein sequence ID" value="WFL77956.1"/>
    <property type="molecule type" value="Genomic_DNA"/>
</dbReference>
<proteinExistence type="predicted"/>
<dbReference type="RefSeq" id="WP_278016647.1">
    <property type="nucleotide sequence ID" value="NZ_CP121106.1"/>
</dbReference>
<reference evidence="2 3" key="1">
    <citation type="submission" date="2023-03" db="EMBL/GenBank/DDBJ databases">
        <title>Altererythrobacter sp. CAU 1644 isolated from sand.</title>
        <authorList>
            <person name="Kim W."/>
        </authorList>
    </citation>
    <scope>NUCLEOTIDE SEQUENCE [LARGE SCALE GENOMIC DNA]</scope>
    <source>
        <strain evidence="2 3">CAU 1644</strain>
    </source>
</reference>